<dbReference type="NCBIfam" id="TIGR00663">
    <property type="entry name" value="dnan"/>
    <property type="match status" value="1"/>
</dbReference>
<evidence type="ECO:0000256" key="1">
    <source>
        <dbReference type="ARBA" id="ARBA00004496"/>
    </source>
</evidence>
<evidence type="ECO:0000256" key="4">
    <source>
        <dbReference type="ARBA" id="ARBA00022490"/>
    </source>
</evidence>
<dbReference type="PANTHER" id="PTHR30478">
    <property type="entry name" value="DNA POLYMERASE III SUBUNIT BETA"/>
    <property type="match status" value="1"/>
</dbReference>
<dbReference type="SMART" id="SM00480">
    <property type="entry name" value="POL3Bc"/>
    <property type="match status" value="1"/>
</dbReference>
<dbReference type="InterPro" id="IPR022634">
    <property type="entry name" value="DNA_polIII_beta_N"/>
</dbReference>
<evidence type="ECO:0000259" key="12">
    <source>
        <dbReference type="Pfam" id="PF02767"/>
    </source>
</evidence>
<accession>A0AAE3P376</accession>
<keyword evidence="15" id="KW-1185">Reference proteome</keyword>
<gene>
    <name evidence="14" type="primary">dnaN</name>
    <name evidence="14" type="ORF">P0M35_07895</name>
</gene>
<keyword evidence="5 10" id="KW-0808">Transferase</keyword>
<dbReference type="Pfam" id="PF02768">
    <property type="entry name" value="DNA_pol3_beta_3"/>
    <property type="match status" value="1"/>
</dbReference>
<keyword evidence="4 10" id="KW-0963">Cytoplasm</keyword>
<name>A0AAE3P376_9BACT</name>
<dbReference type="CDD" id="cd00140">
    <property type="entry name" value="beta_clamp"/>
    <property type="match status" value="1"/>
</dbReference>
<evidence type="ECO:0000256" key="8">
    <source>
        <dbReference type="ARBA" id="ARBA00022932"/>
    </source>
</evidence>
<dbReference type="InterPro" id="IPR001001">
    <property type="entry name" value="DNA_polIII_beta"/>
</dbReference>
<organism evidence="14 15">
    <name type="scientific">Stygiobacter electus</name>
    <dbReference type="NCBI Taxonomy" id="3032292"/>
    <lineage>
        <taxon>Bacteria</taxon>
        <taxon>Pseudomonadati</taxon>
        <taxon>Ignavibacteriota</taxon>
        <taxon>Ignavibacteria</taxon>
        <taxon>Ignavibacteriales</taxon>
        <taxon>Melioribacteraceae</taxon>
        <taxon>Stygiobacter</taxon>
    </lineage>
</organism>
<reference evidence="14" key="1">
    <citation type="submission" date="2023-03" db="EMBL/GenBank/DDBJ databases">
        <title>Stygiobacter electus gen. nov., sp. nov., facultatively anaerobic thermotolerant bacterium of the class Ignavibacteria from a well of Yessentuki mineral water deposit.</title>
        <authorList>
            <person name="Podosokorskaya O.A."/>
            <person name="Elcheninov A.G."/>
            <person name="Petrova N.F."/>
            <person name="Zavarzina D.G."/>
            <person name="Kublanov I.V."/>
            <person name="Merkel A.Y."/>
        </authorList>
    </citation>
    <scope>NUCLEOTIDE SEQUENCE</scope>
    <source>
        <strain evidence="14">09-Me</strain>
    </source>
</reference>
<comment type="subunit">
    <text evidence="10">Forms a ring-shaped head-to-tail homodimer around DNA.</text>
</comment>
<evidence type="ECO:0000259" key="11">
    <source>
        <dbReference type="Pfam" id="PF00712"/>
    </source>
</evidence>
<keyword evidence="7 10" id="KW-0235">DNA replication</keyword>
<evidence type="ECO:0000256" key="3">
    <source>
        <dbReference type="ARBA" id="ARBA00021035"/>
    </source>
</evidence>
<feature type="domain" description="DNA polymerase III beta sliding clamp central" evidence="12">
    <location>
        <begin position="132"/>
        <end position="243"/>
    </location>
</feature>
<dbReference type="InterPro" id="IPR022635">
    <property type="entry name" value="DNA_polIII_beta_C"/>
</dbReference>
<evidence type="ECO:0000256" key="10">
    <source>
        <dbReference type="PIRNR" id="PIRNR000804"/>
    </source>
</evidence>
<dbReference type="Proteomes" id="UP001221302">
    <property type="component" value="Unassembled WGS sequence"/>
</dbReference>
<dbReference type="PIRSF" id="PIRSF000804">
    <property type="entry name" value="DNA_pol_III_b"/>
    <property type="match status" value="1"/>
</dbReference>
<dbReference type="InterPro" id="IPR022637">
    <property type="entry name" value="DNA_polIII_beta_cen"/>
</dbReference>
<dbReference type="Gene3D" id="3.70.10.10">
    <property type="match status" value="1"/>
</dbReference>
<evidence type="ECO:0000313" key="14">
    <source>
        <dbReference type="EMBL" id="MDF1612070.1"/>
    </source>
</evidence>
<dbReference type="RefSeq" id="WP_321535838.1">
    <property type="nucleotide sequence ID" value="NZ_JARGDL010000009.1"/>
</dbReference>
<dbReference type="GO" id="GO:0006271">
    <property type="term" value="P:DNA strand elongation involved in DNA replication"/>
    <property type="evidence" value="ECO:0007669"/>
    <property type="project" value="TreeGrafter"/>
</dbReference>
<evidence type="ECO:0000256" key="6">
    <source>
        <dbReference type="ARBA" id="ARBA00022695"/>
    </source>
</evidence>
<comment type="function">
    <text evidence="10">Confers DNA tethering and processivity to DNA polymerases and other proteins. Acts as a clamp, forming a ring around DNA (a reaction catalyzed by the clamp-loading complex) which diffuses in an ATP-independent manner freely and bidirectionally along dsDNA. Initially characterized for its ability to contact the catalytic subunit of DNA polymerase III (Pol III), a complex, multichain enzyme responsible for most of the replicative synthesis in bacteria; Pol III exhibits 3'-5' exonuclease proofreading activity. The beta chain is required for initiation of replication as well as for processivity of DNA replication.</text>
</comment>
<sequence length="373" mass="42491">MEFKVNSKELEKLLSKVIPAVPTRTPMSILENFLFEIKDGLLNIYATDLEISLKSSISVVADENESFVVQAKLLYEIVRSLKETTIHFTLTPSKKVNLVTDFGKYSLSYLDATEFPNLQTFEDDKEMNEVTINGNDLKNAFDKSSFAMSKEEMRPAMMGTLFEFSDNGLRFVTTDGHRLVNLLYKNVKSVFNNSYVVPERAVSVLSRILDEKDVRIRMNKAYMSFKLNDIELITRLISQKYPDYASVIPLENELTLKVNTKELLDSIKRMMLFSTSTTKRVKFSIKEKEIEISAEDLDLGASGEEKVSCEFSSDSLEIGFNCAYVQDVLSHLTSEEEIIFKLHSATKAVIIEPVQKKENIDIIMLLMPVRLNS</sequence>
<comment type="similarity">
    <text evidence="2 10">Belongs to the beta sliding clamp family.</text>
</comment>
<keyword evidence="8 10" id="KW-0239">DNA-directed DNA polymerase</keyword>
<dbReference type="InterPro" id="IPR046938">
    <property type="entry name" value="DNA_clamp_sf"/>
</dbReference>
<evidence type="ECO:0000256" key="9">
    <source>
        <dbReference type="ARBA" id="ARBA00023125"/>
    </source>
</evidence>
<dbReference type="GO" id="GO:0009360">
    <property type="term" value="C:DNA polymerase III complex"/>
    <property type="evidence" value="ECO:0007669"/>
    <property type="project" value="InterPro"/>
</dbReference>
<dbReference type="AlphaFoldDB" id="A0AAE3P376"/>
<proteinExistence type="inferred from homology"/>
<dbReference type="SUPFAM" id="SSF55979">
    <property type="entry name" value="DNA clamp"/>
    <property type="match status" value="3"/>
</dbReference>
<evidence type="ECO:0000313" key="15">
    <source>
        <dbReference type="Proteomes" id="UP001221302"/>
    </source>
</evidence>
<dbReference type="GO" id="GO:0005737">
    <property type="term" value="C:cytoplasm"/>
    <property type="evidence" value="ECO:0007669"/>
    <property type="project" value="UniProtKB-SubCell"/>
</dbReference>
<feature type="domain" description="DNA polymerase III beta sliding clamp C-terminal" evidence="13">
    <location>
        <begin position="246"/>
        <end position="364"/>
    </location>
</feature>
<dbReference type="GO" id="GO:0003677">
    <property type="term" value="F:DNA binding"/>
    <property type="evidence" value="ECO:0007669"/>
    <property type="project" value="UniProtKB-UniRule"/>
</dbReference>
<evidence type="ECO:0000259" key="13">
    <source>
        <dbReference type="Pfam" id="PF02768"/>
    </source>
</evidence>
<dbReference type="GO" id="GO:0008408">
    <property type="term" value="F:3'-5' exonuclease activity"/>
    <property type="evidence" value="ECO:0007669"/>
    <property type="project" value="InterPro"/>
</dbReference>
<comment type="caution">
    <text evidence="14">The sequence shown here is derived from an EMBL/GenBank/DDBJ whole genome shotgun (WGS) entry which is preliminary data.</text>
</comment>
<dbReference type="GO" id="GO:0003887">
    <property type="term" value="F:DNA-directed DNA polymerase activity"/>
    <property type="evidence" value="ECO:0007669"/>
    <property type="project" value="UniProtKB-UniRule"/>
</dbReference>
<evidence type="ECO:0000256" key="7">
    <source>
        <dbReference type="ARBA" id="ARBA00022705"/>
    </source>
</evidence>
<feature type="domain" description="DNA polymerase III beta sliding clamp N-terminal" evidence="11">
    <location>
        <begin position="1"/>
        <end position="118"/>
    </location>
</feature>
<evidence type="ECO:0000256" key="2">
    <source>
        <dbReference type="ARBA" id="ARBA00010752"/>
    </source>
</evidence>
<dbReference type="Pfam" id="PF02767">
    <property type="entry name" value="DNA_pol3_beta_2"/>
    <property type="match status" value="1"/>
</dbReference>
<keyword evidence="9" id="KW-0238">DNA-binding</keyword>
<dbReference type="Gene3D" id="3.10.150.10">
    <property type="entry name" value="DNA Polymerase III, subunit A, domain 2"/>
    <property type="match status" value="1"/>
</dbReference>
<dbReference type="PANTHER" id="PTHR30478:SF0">
    <property type="entry name" value="BETA SLIDING CLAMP"/>
    <property type="match status" value="1"/>
</dbReference>
<dbReference type="Pfam" id="PF00712">
    <property type="entry name" value="DNA_pol3_beta"/>
    <property type="match status" value="1"/>
</dbReference>
<protein>
    <recommendedName>
        <fullName evidence="3 10">Beta sliding clamp</fullName>
    </recommendedName>
</protein>
<dbReference type="EMBL" id="JARGDL010000009">
    <property type="protein sequence ID" value="MDF1612070.1"/>
    <property type="molecule type" value="Genomic_DNA"/>
</dbReference>
<evidence type="ECO:0000256" key="5">
    <source>
        <dbReference type="ARBA" id="ARBA00022679"/>
    </source>
</evidence>
<comment type="subcellular location">
    <subcellularLocation>
        <location evidence="1 10">Cytoplasm</location>
    </subcellularLocation>
</comment>
<keyword evidence="6 10" id="KW-0548">Nucleotidyltransferase</keyword>